<feature type="region of interest" description="Disordered" evidence="1">
    <location>
        <begin position="28"/>
        <end position="89"/>
    </location>
</feature>
<dbReference type="EMBL" id="VSRR010026794">
    <property type="protein sequence ID" value="MPC67809.1"/>
    <property type="molecule type" value="Genomic_DNA"/>
</dbReference>
<evidence type="ECO:0000256" key="1">
    <source>
        <dbReference type="SAM" id="MobiDB-lite"/>
    </source>
</evidence>
<comment type="caution">
    <text evidence="2">The sequence shown here is derived from an EMBL/GenBank/DDBJ whole genome shotgun (WGS) entry which is preliminary data.</text>
</comment>
<evidence type="ECO:0000313" key="3">
    <source>
        <dbReference type="Proteomes" id="UP000324222"/>
    </source>
</evidence>
<dbReference type="Proteomes" id="UP000324222">
    <property type="component" value="Unassembled WGS sequence"/>
</dbReference>
<feature type="compositionally biased region" description="Polar residues" evidence="1">
    <location>
        <begin position="30"/>
        <end position="48"/>
    </location>
</feature>
<proteinExistence type="predicted"/>
<sequence>MVHCFTANLRVHWFTANTKLWLKRHATQPLPHTSQPTPHNPNNPTRSVTPPNHTTLTTPHAALNTEARPWLELRHRSARRGRDTKGDVRHYKHPAALLPMHTQALSWTRLHHAVVSMWRSQQTCHEALY</sequence>
<gene>
    <name evidence="2" type="ORF">E2C01_061995</name>
</gene>
<evidence type="ECO:0000313" key="2">
    <source>
        <dbReference type="EMBL" id="MPC67809.1"/>
    </source>
</evidence>
<accession>A0A5B7HDC5</accession>
<keyword evidence="3" id="KW-1185">Reference proteome</keyword>
<dbReference type="AlphaFoldDB" id="A0A5B7HDC5"/>
<organism evidence="2 3">
    <name type="scientific">Portunus trituberculatus</name>
    <name type="common">Swimming crab</name>
    <name type="synonym">Neptunus trituberculatus</name>
    <dbReference type="NCBI Taxonomy" id="210409"/>
    <lineage>
        <taxon>Eukaryota</taxon>
        <taxon>Metazoa</taxon>
        <taxon>Ecdysozoa</taxon>
        <taxon>Arthropoda</taxon>
        <taxon>Crustacea</taxon>
        <taxon>Multicrustacea</taxon>
        <taxon>Malacostraca</taxon>
        <taxon>Eumalacostraca</taxon>
        <taxon>Eucarida</taxon>
        <taxon>Decapoda</taxon>
        <taxon>Pleocyemata</taxon>
        <taxon>Brachyura</taxon>
        <taxon>Eubrachyura</taxon>
        <taxon>Portunoidea</taxon>
        <taxon>Portunidae</taxon>
        <taxon>Portuninae</taxon>
        <taxon>Portunus</taxon>
    </lineage>
</organism>
<name>A0A5B7HDC5_PORTR</name>
<feature type="compositionally biased region" description="Basic and acidic residues" evidence="1">
    <location>
        <begin position="69"/>
        <end position="89"/>
    </location>
</feature>
<protein>
    <submittedName>
        <fullName evidence="2">Uncharacterized protein</fullName>
    </submittedName>
</protein>
<reference evidence="2 3" key="1">
    <citation type="submission" date="2019-05" db="EMBL/GenBank/DDBJ databases">
        <title>Another draft genome of Portunus trituberculatus and its Hox gene families provides insights of decapod evolution.</title>
        <authorList>
            <person name="Jeong J.-H."/>
            <person name="Song I."/>
            <person name="Kim S."/>
            <person name="Choi T."/>
            <person name="Kim D."/>
            <person name="Ryu S."/>
            <person name="Kim W."/>
        </authorList>
    </citation>
    <scope>NUCLEOTIDE SEQUENCE [LARGE SCALE GENOMIC DNA]</scope>
    <source>
        <tissue evidence="2">Muscle</tissue>
    </source>
</reference>
<feature type="compositionally biased region" description="Low complexity" evidence="1">
    <location>
        <begin position="49"/>
        <end position="65"/>
    </location>
</feature>